<accession>A0ACC1QS06</accession>
<evidence type="ECO:0000313" key="2">
    <source>
        <dbReference type="Proteomes" id="UP001148737"/>
    </source>
</evidence>
<comment type="caution">
    <text evidence="1">The sequence shown here is derived from an EMBL/GenBank/DDBJ whole genome shotgun (WGS) entry which is preliminary data.</text>
</comment>
<dbReference type="Proteomes" id="UP001148737">
    <property type="component" value="Unassembled WGS sequence"/>
</dbReference>
<protein>
    <submittedName>
        <fullName evidence="1">Uncharacterized protein</fullName>
    </submittedName>
</protein>
<sequence>MMADDGDEGCKAPSYHCVQCDETEPTCNQCAKSRRVCPGYKDDFDLVLRNETEATEQRARKAYNKALTQKTRKASSGEKLIRRAPIRSAESSNSFSPIASPIEPIEERSAHHLVSNYVLNPPQGTERGYFQFVVPLIRAEHPSPHFKLAFEACALAYFSNRMGSTAHLAKDALHKYVNALAKTGRAIQDPTESKQDATVAAVLLLGLFENITARHSGMLAWSSHIEGAIKLVQNRGREQLNTSLGRDIFVTVRTQQIIHSFSSGQHAARDVNFWINGAVKDAYATDLQRITLQISVLKTEINRLLLSLNRTPENIEIIMQAIQKCHIKDDELLQWAKNLPEYYHVRTVTWIDDVPDGDYSRAEVFPGRVDACQELWIASVWMMMRCSRLVLGSIIVRAIAWACSPADYHMTPEYSTWSSICASVITDLGSILPYQLGWFNFRKELLERADLTSYCCGDDTAAKGLSGSFIVWPLSCIITQDYSTTSQREWAKGRLEYVATDLGIRYAKMLIAVNVRVPSMLIKRDTQATSGSVNTATDNFEKILYKRIAPPSGLAMDYSQKRE</sequence>
<gene>
    <name evidence="1" type="ORF">NLG97_g6010</name>
</gene>
<keyword evidence="2" id="KW-1185">Reference proteome</keyword>
<organism evidence="1 2">
    <name type="scientific">Lecanicillium saksenae</name>
    <dbReference type="NCBI Taxonomy" id="468837"/>
    <lineage>
        <taxon>Eukaryota</taxon>
        <taxon>Fungi</taxon>
        <taxon>Dikarya</taxon>
        <taxon>Ascomycota</taxon>
        <taxon>Pezizomycotina</taxon>
        <taxon>Sordariomycetes</taxon>
        <taxon>Hypocreomycetidae</taxon>
        <taxon>Hypocreales</taxon>
        <taxon>Cordycipitaceae</taxon>
        <taxon>Lecanicillium</taxon>
    </lineage>
</organism>
<dbReference type="EMBL" id="JANAKD010000741">
    <property type="protein sequence ID" value="KAJ3489369.1"/>
    <property type="molecule type" value="Genomic_DNA"/>
</dbReference>
<evidence type="ECO:0000313" key="1">
    <source>
        <dbReference type="EMBL" id="KAJ3489369.1"/>
    </source>
</evidence>
<reference evidence="1" key="1">
    <citation type="submission" date="2022-07" db="EMBL/GenBank/DDBJ databases">
        <title>Genome Sequence of Lecanicillium saksenae.</title>
        <authorList>
            <person name="Buettner E."/>
        </authorList>
    </citation>
    <scope>NUCLEOTIDE SEQUENCE</scope>
    <source>
        <strain evidence="1">VT-O1</strain>
    </source>
</reference>
<proteinExistence type="predicted"/>
<name>A0ACC1QS06_9HYPO</name>